<feature type="transmembrane region" description="Helical" evidence="6">
    <location>
        <begin position="313"/>
        <end position="331"/>
    </location>
</feature>
<feature type="compositionally biased region" description="Polar residues" evidence="5">
    <location>
        <begin position="102"/>
        <end position="115"/>
    </location>
</feature>
<evidence type="ECO:0000256" key="5">
    <source>
        <dbReference type="SAM" id="MobiDB-lite"/>
    </source>
</evidence>
<evidence type="ECO:0000313" key="7">
    <source>
        <dbReference type="EMBL" id="GBB97542.1"/>
    </source>
</evidence>
<dbReference type="GO" id="GO:0016020">
    <property type="term" value="C:membrane"/>
    <property type="evidence" value="ECO:0007669"/>
    <property type="project" value="UniProtKB-SubCell"/>
</dbReference>
<sequence length="396" mass="44851">MASNLDNSTFSNGENKDNNNSNSNYNEQQQQTSLNAIVSSGDSMSMTSSFTHSHLETDTTYSHDHLTAGISRTSSPAPHQSQQSQENDTSSRQVQFPIPENNIYNSSSQPSQAFSHTVYKPPTEPPPSIPPYLSPHPTDSEPPKYTSADQFRSKNNSDLILEAGIPNYAHNINNIEEIKASLQSDRSVRMAFVRKVYLLLTLQLLLTITLTVFFMYCEPVKEFVAEYQWLFFVSWIMTFISLLVLFWQRKRSPLNLFLLLLFTIFMSYGIGTVVSMYSSKVVLQAFLITLGVFLALEVFTFQSKYDFSSWGPFLYAALWIVIFASVIAWIFPYDKGYHIVISVVSALLFSAYIIFDTYMILKRVSPEEYILATVDLYLDVVNLFVAIIAIIGGSDR</sequence>
<accession>A0A2Z6R973</accession>
<feature type="region of interest" description="Disordered" evidence="5">
    <location>
        <begin position="68"/>
        <end position="149"/>
    </location>
</feature>
<organism evidence="7 8">
    <name type="scientific">Rhizophagus clarus</name>
    <dbReference type="NCBI Taxonomy" id="94130"/>
    <lineage>
        <taxon>Eukaryota</taxon>
        <taxon>Fungi</taxon>
        <taxon>Fungi incertae sedis</taxon>
        <taxon>Mucoromycota</taxon>
        <taxon>Glomeromycotina</taxon>
        <taxon>Glomeromycetes</taxon>
        <taxon>Glomerales</taxon>
        <taxon>Glomeraceae</taxon>
        <taxon>Rhizophagus</taxon>
    </lineage>
</organism>
<feature type="compositionally biased region" description="Polar residues" evidence="5">
    <location>
        <begin position="1"/>
        <end position="10"/>
    </location>
</feature>
<dbReference type="Proteomes" id="UP000247702">
    <property type="component" value="Unassembled WGS sequence"/>
</dbReference>
<feature type="transmembrane region" description="Helical" evidence="6">
    <location>
        <begin position="376"/>
        <end position="394"/>
    </location>
</feature>
<reference evidence="7 8" key="1">
    <citation type="submission" date="2017-11" db="EMBL/GenBank/DDBJ databases">
        <title>The genome of Rhizophagus clarus HR1 reveals common genetic basis of auxotrophy among arbuscular mycorrhizal fungi.</title>
        <authorList>
            <person name="Kobayashi Y."/>
        </authorList>
    </citation>
    <scope>NUCLEOTIDE SEQUENCE [LARGE SCALE GENOMIC DNA]</scope>
    <source>
        <strain evidence="7 8">HR1</strain>
    </source>
</reference>
<feature type="transmembrane region" description="Helical" evidence="6">
    <location>
        <begin position="228"/>
        <end position="247"/>
    </location>
</feature>
<comment type="subcellular location">
    <subcellularLocation>
        <location evidence="1">Membrane</location>
        <topology evidence="1">Multi-pass membrane protein</topology>
    </subcellularLocation>
</comment>
<evidence type="ECO:0000313" key="8">
    <source>
        <dbReference type="Proteomes" id="UP000247702"/>
    </source>
</evidence>
<feature type="compositionally biased region" description="Low complexity" evidence="5">
    <location>
        <begin position="74"/>
        <end position="85"/>
    </location>
</feature>
<evidence type="ECO:0000256" key="6">
    <source>
        <dbReference type="SAM" id="Phobius"/>
    </source>
</evidence>
<keyword evidence="8" id="KW-1185">Reference proteome</keyword>
<protein>
    <submittedName>
        <fullName evidence="7">Uncharacterized protein</fullName>
    </submittedName>
</protein>
<feature type="compositionally biased region" description="Pro residues" evidence="5">
    <location>
        <begin position="122"/>
        <end position="134"/>
    </location>
</feature>
<keyword evidence="4 6" id="KW-0472">Membrane</keyword>
<gene>
    <name evidence="7" type="ORF">RclHR1_00300021</name>
</gene>
<keyword evidence="3 6" id="KW-1133">Transmembrane helix</keyword>
<dbReference type="Pfam" id="PF01027">
    <property type="entry name" value="Bax1-I"/>
    <property type="match status" value="1"/>
</dbReference>
<dbReference type="EMBL" id="BEXD01002224">
    <property type="protein sequence ID" value="GBB97542.1"/>
    <property type="molecule type" value="Genomic_DNA"/>
</dbReference>
<feature type="compositionally biased region" description="Low complexity" evidence="5">
    <location>
        <begin position="18"/>
        <end position="49"/>
    </location>
</feature>
<feature type="transmembrane region" description="Helical" evidence="6">
    <location>
        <begin position="254"/>
        <end position="275"/>
    </location>
</feature>
<feature type="region of interest" description="Disordered" evidence="5">
    <location>
        <begin position="1"/>
        <end position="49"/>
    </location>
</feature>
<evidence type="ECO:0000256" key="4">
    <source>
        <dbReference type="ARBA" id="ARBA00023136"/>
    </source>
</evidence>
<name>A0A2Z6R973_9GLOM</name>
<evidence type="ECO:0000256" key="3">
    <source>
        <dbReference type="ARBA" id="ARBA00022989"/>
    </source>
</evidence>
<feature type="transmembrane region" description="Helical" evidence="6">
    <location>
        <begin position="281"/>
        <end position="301"/>
    </location>
</feature>
<proteinExistence type="predicted"/>
<feature type="transmembrane region" description="Helical" evidence="6">
    <location>
        <begin position="337"/>
        <end position="355"/>
    </location>
</feature>
<comment type="caution">
    <text evidence="7">The sequence shown here is derived from an EMBL/GenBank/DDBJ whole genome shotgun (WGS) entry which is preliminary data.</text>
</comment>
<dbReference type="PANTHER" id="PTHR23291">
    <property type="entry name" value="BAX INHIBITOR-RELATED"/>
    <property type="match status" value="1"/>
</dbReference>
<dbReference type="PANTHER" id="PTHR23291:SF50">
    <property type="entry name" value="PROTEIN LIFEGUARD 4"/>
    <property type="match status" value="1"/>
</dbReference>
<feature type="transmembrane region" description="Helical" evidence="6">
    <location>
        <begin position="196"/>
        <end position="216"/>
    </location>
</feature>
<evidence type="ECO:0000256" key="2">
    <source>
        <dbReference type="ARBA" id="ARBA00022692"/>
    </source>
</evidence>
<evidence type="ECO:0000256" key="1">
    <source>
        <dbReference type="ARBA" id="ARBA00004141"/>
    </source>
</evidence>
<keyword evidence="2 6" id="KW-0812">Transmembrane</keyword>
<dbReference type="InterPro" id="IPR006214">
    <property type="entry name" value="Bax_inhibitor_1-related"/>
</dbReference>
<dbReference type="AlphaFoldDB" id="A0A2Z6R973"/>